<evidence type="ECO:0000313" key="2">
    <source>
        <dbReference type="Proteomes" id="UP001143910"/>
    </source>
</evidence>
<accession>A0ACC1NJE1</accession>
<protein>
    <submittedName>
        <fullName evidence="1">Uncharacterized protein</fullName>
    </submittedName>
</protein>
<dbReference type="EMBL" id="JANJQO010000372">
    <property type="protein sequence ID" value="KAJ2978468.1"/>
    <property type="molecule type" value="Genomic_DNA"/>
</dbReference>
<proteinExistence type="predicted"/>
<organism evidence="1 2">
    <name type="scientific">Zarea fungicola</name>
    <dbReference type="NCBI Taxonomy" id="93591"/>
    <lineage>
        <taxon>Eukaryota</taxon>
        <taxon>Fungi</taxon>
        <taxon>Dikarya</taxon>
        <taxon>Ascomycota</taxon>
        <taxon>Pezizomycotina</taxon>
        <taxon>Sordariomycetes</taxon>
        <taxon>Hypocreomycetidae</taxon>
        <taxon>Hypocreales</taxon>
        <taxon>Cordycipitaceae</taxon>
        <taxon>Zarea</taxon>
    </lineage>
</organism>
<keyword evidence="2" id="KW-1185">Reference proteome</keyword>
<sequence length="419" mass="47095">MGATKDALPQRSHALDNLRSFLTGLVVIHHTAAAYGGAGMRPLFKSGLFAPDFVSLPLWLFDAFVQTFFMGLFFWISGRVSAQSLHRLDTQGQSRRRFVAKRAKRLLLPAIAYTIALNPLVHLFSLPEWDFVAVSQCLAEYFGSVKGIKGPVWYTATLFVFDTLAAAIRLEQPRKHKCVEFKRHYKFLAQWGWVAIAVASFIVRLWYPIGKTLSPLNIQLGYAPQYIFAYCMGHLSFKYGQPTFLGPFSSGHTDPSSKPPLLHVSIASVFVFYLAMLPKLLSGTEQWRKEIMQDVSGGWNMSAVVYAAWNEFSFVLVGPVLVEYFYRWHNEPAASWIWQPRYSYAAFLFHYGVSIPIEQMVDVILLPDRREMPPWYRGSLFKALGPVALTMTVGAANTAASFILGRLIVNSVTGAANVL</sequence>
<reference evidence="1" key="1">
    <citation type="submission" date="2022-08" db="EMBL/GenBank/DDBJ databases">
        <title>Genome Sequence of Lecanicillium fungicola.</title>
        <authorList>
            <person name="Buettner E."/>
        </authorList>
    </citation>
    <scope>NUCLEOTIDE SEQUENCE</scope>
    <source>
        <strain evidence="1">Babe33</strain>
    </source>
</reference>
<comment type="caution">
    <text evidence="1">The sequence shown here is derived from an EMBL/GenBank/DDBJ whole genome shotgun (WGS) entry which is preliminary data.</text>
</comment>
<dbReference type="Proteomes" id="UP001143910">
    <property type="component" value="Unassembled WGS sequence"/>
</dbReference>
<evidence type="ECO:0000313" key="1">
    <source>
        <dbReference type="EMBL" id="KAJ2978468.1"/>
    </source>
</evidence>
<name>A0ACC1NJE1_9HYPO</name>
<gene>
    <name evidence="1" type="ORF">NQ176_g3803</name>
</gene>